<evidence type="ECO:0000256" key="2">
    <source>
        <dbReference type="ARBA" id="ARBA00023315"/>
    </source>
</evidence>
<evidence type="ECO:0000259" key="3">
    <source>
        <dbReference type="PROSITE" id="PS51186"/>
    </source>
</evidence>
<dbReference type="Pfam" id="PF00583">
    <property type="entry name" value="Acetyltransf_1"/>
    <property type="match status" value="1"/>
</dbReference>
<dbReference type="CDD" id="cd04301">
    <property type="entry name" value="NAT_SF"/>
    <property type="match status" value="1"/>
</dbReference>
<accession>A0ABP7FCQ2</accession>
<evidence type="ECO:0000256" key="1">
    <source>
        <dbReference type="ARBA" id="ARBA00022679"/>
    </source>
</evidence>
<dbReference type="SUPFAM" id="SSF55729">
    <property type="entry name" value="Acyl-CoA N-acyltransferases (Nat)"/>
    <property type="match status" value="1"/>
</dbReference>
<dbReference type="InterPro" id="IPR050832">
    <property type="entry name" value="Bact_Acetyltransf"/>
</dbReference>
<sequence length="175" mass="18946">MRRAGAADAAVLHEVAATTFPLACPPDSKSEDIEAFIAAHLTADAFARYLADPARTLLIAEFAGEPAGYAMLIAEEPHDPDVMAAVIRRPTVELSKFYVMPGQHGRGVAQVLMTATVGEAAHSGAASLWLGVNNQNERANRFYEKSGFVTVGTKRFRLGERWESDFVRELVLADS</sequence>
<reference evidence="5" key="1">
    <citation type="journal article" date="2019" name="Int. J. Syst. Evol. Microbiol.">
        <title>The Global Catalogue of Microorganisms (GCM) 10K type strain sequencing project: providing services to taxonomists for standard genome sequencing and annotation.</title>
        <authorList>
            <consortium name="The Broad Institute Genomics Platform"/>
            <consortium name="The Broad Institute Genome Sequencing Center for Infectious Disease"/>
            <person name="Wu L."/>
            <person name="Ma J."/>
        </authorList>
    </citation>
    <scope>NUCLEOTIDE SEQUENCE [LARGE SCALE GENOMIC DNA]</scope>
    <source>
        <strain evidence="5">JCM 16949</strain>
    </source>
</reference>
<keyword evidence="2" id="KW-0012">Acyltransferase</keyword>
<dbReference type="PANTHER" id="PTHR43877">
    <property type="entry name" value="AMINOALKYLPHOSPHONATE N-ACETYLTRANSFERASE-RELATED-RELATED"/>
    <property type="match status" value="1"/>
</dbReference>
<dbReference type="Gene3D" id="3.40.630.30">
    <property type="match status" value="1"/>
</dbReference>
<evidence type="ECO:0000313" key="5">
    <source>
        <dbReference type="Proteomes" id="UP001501004"/>
    </source>
</evidence>
<keyword evidence="5" id="KW-1185">Reference proteome</keyword>
<dbReference type="Proteomes" id="UP001501004">
    <property type="component" value="Unassembled WGS sequence"/>
</dbReference>
<evidence type="ECO:0000313" key="4">
    <source>
        <dbReference type="EMBL" id="GAA3736569.1"/>
    </source>
</evidence>
<organism evidence="4 5">
    <name type="scientific">Leifsonella bigeumensis</name>
    <dbReference type="NCBI Taxonomy" id="433643"/>
    <lineage>
        <taxon>Bacteria</taxon>
        <taxon>Bacillati</taxon>
        <taxon>Actinomycetota</taxon>
        <taxon>Actinomycetes</taxon>
        <taxon>Micrococcales</taxon>
        <taxon>Microbacteriaceae</taxon>
        <taxon>Leifsonella</taxon>
    </lineage>
</organism>
<gene>
    <name evidence="4" type="ORF">GCM10022239_10530</name>
</gene>
<comment type="caution">
    <text evidence="4">The sequence shown here is derived from an EMBL/GenBank/DDBJ whole genome shotgun (WGS) entry which is preliminary data.</text>
</comment>
<name>A0ABP7FCQ2_9MICO</name>
<dbReference type="InterPro" id="IPR000182">
    <property type="entry name" value="GNAT_dom"/>
</dbReference>
<dbReference type="InterPro" id="IPR016181">
    <property type="entry name" value="Acyl_CoA_acyltransferase"/>
</dbReference>
<protein>
    <submittedName>
        <fullName evidence="4">GNAT family N-acetyltransferase</fullName>
    </submittedName>
</protein>
<feature type="domain" description="N-acetyltransferase" evidence="3">
    <location>
        <begin position="1"/>
        <end position="174"/>
    </location>
</feature>
<dbReference type="EMBL" id="BAABAE010000003">
    <property type="protein sequence ID" value="GAA3736569.1"/>
    <property type="molecule type" value="Genomic_DNA"/>
</dbReference>
<keyword evidence="1" id="KW-0808">Transferase</keyword>
<dbReference type="PROSITE" id="PS51186">
    <property type="entry name" value="GNAT"/>
    <property type="match status" value="1"/>
</dbReference>
<proteinExistence type="predicted"/>